<dbReference type="Proteomes" id="UP001189429">
    <property type="component" value="Unassembled WGS sequence"/>
</dbReference>
<keyword evidence="1" id="KW-0175">Coiled coil</keyword>
<feature type="compositionally biased region" description="Basic and acidic residues" evidence="2">
    <location>
        <begin position="1418"/>
        <end position="1427"/>
    </location>
</feature>
<feature type="compositionally biased region" description="Low complexity" evidence="2">
    <location>
        <begin position="1428"/>
        <end position="1440"/>
    </location>
</feature>
<feature type="region of interest" description="Disordered" evidence="2">
    <location>
        <begin position="1418"/>
        <end position="1440"/>
    </location>
</feature>
<proteinExistence type="predicted"/>
<evidence type="ECO:0000313" key="4">
    <source>
        <dbReference type="Proteomes" id="UP001189429"/>
    </source>
</evidence>
<evidence type="ECO:0000313" key="3">
    <source>
        <dbReference type="EMBL" id="CAK0857090.1"/>
    </source>
</evidence>
<sequence>MAGGAGGKQRARLDFWKKASRFAVSEEDRAVADAKVAALAKEVLESKPPEAQALRITQRLTAAKATAFRLASVAEAKQQEVEEAKKALEDERAKALADATAATAKELTSEFKAWLDEVQGSEDWRHLLAMLQGQVRQAFVAPAMAREVLRLVDVLGTLSDDAFGSEFQEAGLTLAFVHQVAIAGGTEFLDVLSRIQEWEAYWLDAKSSISQLQRIQASGAILDRPLHCLRLAAVRSLYKDKGSTALGLKLRKPWVHAASPAHVVALTFQYLGWRPLSCRLVRTAMGLDIDFLQISPIQVRELAKQAALDTSDVKALSTRFSCGALDPTDEERSAIHNIDDLFVWLGLTSTDGPEKESAVQLLGIEPGDPLRDLANIQESNFNASLDSWVTNFDAATTHAASPTNTGRLRNAWRIAAVMSGTHISVAQQHQLFQLDLVVDQALSREVTSLSDKEIQDCFVECKRRMGAMPTEEEEPDAEQLIGATHLLRSGAPPCVDFPLFGPRQLRSPRKLKFSCLILSADGVFQSVELLGPPTLEDWAAACRLLGAGLIMLKAVAPARIQRCQQRIFDGASRLSSAVWSIMCQADVRMHHGHVQAPRRLALEQNDAGPVAAANRGITGRNVGEGGLLKASRGIKSQCRLFQTGACAHALRGAMVCARGNSSMRECGECFSPGVGGVRVQLSFAGSCRHAELARRVDEFGGEARVPGRSTDSDLHDVSDQNICEGIARELEGDVYRASAWAPPRATFVTELALRSESGPGRCGLGASARRTGDGAAGRRAIAVELDELSEDVLLGGPQRAADSVRKVPSLGAVGAEVREALSEMSDRHPDMASAAREALGQGGASQWPSDEMVEWARRRLAQVVKADDGESVADGHLATIVRPGLLGAWRRAAGDPDDRPSWRCREGAPTGFWEASLPRSALPAVLDDAEDPGGLATEEGFGNPADVEDDDEAAELVAEHEKKGCVVGFATQVIEEERLAKIRWGIAFNCRWGGLAAASQGSERAILPRISTVAFDSFELSVQPGGLFFAAELRGRLFAILRAAQGSRGAPLLWAMVAALVRFLTQGALVLDVALLSCCVDDPVVALAGAPRERACCVALVVYCWLSLGFPLSFEKGLFGDSVAWAPSTFPRRSAQVADSWVPRARVEIRVKIKKAIAMDVLAASGDSLQSNDRICAAKCARVASLACVLTPFHWHLRAGHGVIERVFDSDASRGVGLQIDAGTDAGPLGPGAMLLVSGRVDEFIADPLTQLDVENFGLPIGDGEVATSAGQSSTSLASSASTEMLVCSDASEANGQSGEFATVPCVKNTFLELVSRETAPSEAYRSQSCPAIFCRGTAQDWGRRDGRPADPAAARVAGDPAAQAAAGRPLAYPALPSEHEARTCRPCVFFHAQRCANDLACSFCHLCDAGEIRGQTKTREARRDPVADQGEAGKAAEGQAGRARAVRYGGAFGFTSASSMEFQCFALGWALGQAFGRGFLAMRVGESTLVGCLGVRVPLVVLLPCFCPLLPSGGHWPTTWQWQSPPAASASAHHGSVSCGLDADGRGEISTDLGARRRRSLLWSVRSASARAMKMCLQKPSLPECGRCKVEVGSQRQDPALHPDALIWVLQAVRQAKASLVAGARSTVAVKDGAWMYGDYIRLEGAHDVTSCHQACEADPQCYHWNLHVLRHSCDLKGSDGFHDEKHDWVSGDASRFKAAGPARTAEL</sequence>
<name>A0ABN9UE20_9DINO</name>
<organism evidence="3 4">
    <name type="scientific">Prorocentrum cordatum</name>
    <dbReference type="NCBI Taxonomy" id="2364126"/>
    <lineage>
        <taxon>Eukaryota</taxon>
        <taxon>Sar</taxon>
        <taxon>Alveolata</taxon>
        <taxon>Dinophyceae</taxon>
        <taxon>Prorocentrales</taxon>
        <taxon>Prorocentraceae</taxon>
        <taxon>Prorocentrum</taxon>
    </lineage>
</organism>
<dbReference type="EMBL" id="CAUYUJ010015697">
    <property type="protein sequence ID" value="CAK0857090.1"/>
    <property type="molecule type" value="Genomic_DNA"/>
</dbReference>
<evidence type="ECO:0000256" key="2">
    <source>
        <dbReference type="SAM" id="MobiDB-lite"/>
    </source>
</evidence>
<dbReference type="Gene3D" id="3.50.4.10">
    <property type="entry name" value="Hepatocyte Growth Factor"/>
    <property type="match status" value="1"/>
</dbReference>
<comment type="caution">
    <text evidence="3">The sequence shown here is derived from an EMBL/GenBank/DDBJ whole genome shotgun (WGS) entry which is preliminary data.</text>
</comment>
<reference evidence="3" key="1">
    <citation type="submission" date="2023-10" db="EMBL/GenBank/DDBJ databases">
        <authorList>
            <person name="Chen Y."/>
            <person name="Shah S."/>
            <person name="Dougan E. K."/>
            <person name="Thang M."/>
            <person name="Chan C."/>
        </authorList>
    </citation>
    <scope>NUCLEOTIDE SEQUENCE [LARGE SCALE GENOMIC DNA]</scope>
</reference>
<gene>
    <name evidence="3" type="ORF">PCOR1329_LOCUS47293</name>
</gene>
<protein>
    <submittedName>
        <fullName evidence="3">Uncharacterized protein</fullName>
    </submittedName>
</protein>
<feature type="coiled-coil region" evidence="1">
    <location>
        <begin position="71"/>
        <end position="105"/>
    </location>
</feature>
<evidence type="ECO:0000256" key="1">
    <source>
        <dbReference type="SAM" id="Coils"/>
    </source>
</evidence>
<accession>A0ABN9UE20</accession>
<keyword evidence="4" id="KW-1185">Reference proteome</keyword>